<accession>A0A0F9BNB7</accession>
<sequence>MLRSFSPLLWFHKVDKFFDFNLDQSPPTKEEVYGYEFYNKKVADGLLVSATMLRNRAKVEKSLTGTYRLVKKGVIYEDIRDFLSITSIPYSVFADPGTFTYANEFKLPDYLYDTDGLIDYYNDLNFDLAGSVDWPILDKILITRRGKRSSFDLNLKTKEMRRKLTLELASDFIKKCNKRKNLRFVPFGTIQGWSFDTYI</sequence>
<reference evidence="1" key="1">
    <citation type="journal article" date="2015" name="Nature">
        <title>Complex archaea that bridge the gap between prokaryotes and eukaryotes.</title>
        <authorList>
            <person name="Spang A."/>
            <person name="Saw J.H."/>
            <person name="Jorgensen S.L."/>
            <person name="Zaremba-Niedzwiedzka K."/>
            <person name="Martijn J."/>
            <person name="Lind A.E."/>
            <person name="van Eijk R."/>
            <person name="Schleper C."/>
            <person name="Guy L."/>
            <person name="Ettema T.J."/>
        </authorList>
    </citation>
    <scope>NUCLEOTIDE SEQUENCE</scope>
</reference>
<protein>
    <submittedName>
        <fullName evidence="1">Uncharacterized protein</fullName>
    </submittedName>
</protein>
<dbReference type="InterPro" id="IPR036511">
    <property type="entry name" value="TGT-like_sf"/>
</dbReference>
<dbReference type="Gene3D" id="3.20.20.105">
    <property type="entry name" value="Queuine tRNA-ribosyltransferase-like"/>
    <property type="match status" value="1"/>
</dbReference>
<gene>
    <name evidence="1" type="ORF">LCGC14_2425940</name>
</gene>
<evidence type="ECO:0000313" key="1">
    <source>
        <dbReference type="EMBL" id="KKL23384.1"/>
    </source>
</evidence>
<dbReference type="SUPFAM" id="SSF51713">
    <property type="entry name" value="tRNA-guanine transglycosylase"/>
    <property type="match status" value="1"/>
</dbReference>
<name>A0A0F9BNB7_9ZZZZ</name>
<proteinExistence type="predicted"/>
<dbReference type="AlphaFoldDB" id="A0A0F9BNB7"/>
<dbReference type="GO" id="GO:0006400">
    <property type="term" value="P:tRNA modification"/>
    <property type="evidence" value="ECO:0007669"/>
    <property type="project" value="InterPro"/>
</dbReference>
<organism evidence="1">
    <name type="scientific">marine sediment metagenome</name>
    <dbReference type="NCBI Taxonomy" id="412755"/>
    <lineage>
        <taxon>unclassified sequences</taxon>
        <taxon>metagenomes</taxon>
        <taxon>ecological metagenomes</taxon>
    </lineage>
</organism>
<comment type="caution">
    <text evidence="1">The sequence shown here is derived from an EMBL/GenBank/DDBJ whole genome shotgun (WGS) entry which is preliminary data.</text>
</comment>
<dbReference type="EMBL" id="LAZR01036995">
    <property type="protein sequence ID" value="KKL23384.1"/>
    <property type="molecule type" value="Genomic_DNA"/>
</dbReference>
<feature type="non-terminal residue" evidence="1">
    <location>
        <position position="199"/>
    </location>
</feature>